<feature type="compositionally biased region" description="Basic and acidic residues" evidence="2">
    <location>
        <begin position="1"/>
        <end position="12"/>
    </location>
</feature>
<sequence>ECAAGREGREGAADGPPGGQGAREAEQRAQAAERRALEAERRALAAEQRAREAEERARQSEQRAREGEAAMRAHVARLVAENEQVQKQAQAAKEAFTERLGGLELQRDADAAAWGGRDDKGMCEAQLAALDSEKKQFRQEATAIFKTMEDFLKSQLHGLEQNRTQFQQYLANSAQAKEADEDVHEAQLSTLESEREQFRQEASIIFNFMEHTLKSQLHGLELDRGRLQQQLAASAQDREVDEDLLDAQPSPPESQKEQPRQGASDGSEAQQKQLGGCGQELEAATAA</sequence>
<keyword evidence="1" id="KW-0175">Coiled coil</keyword>
<feature type="region of interest" description="Disordered" evidence="2">
    <location>
        <begin position="1"/>
        <end position="70"/>
    </location>
</feature>
<organism evidence="3 4">
    <name type="scientific">Prorocentrum cordatum</name>
    <dbReference type="NCBI Taxonomy" id="2364126"/>
    <lineage>
        <taxon>Eukaryota</taxon>
        <taxon>Sar</taxon>
        <taxon>Alveolata</taxon>
        <taxon>Dinophyceae</taxon>
        <taxon>Prorocentrales</taxon>
        <taxon>Prorocentraceae</taxon>
        <taxon>Prorocentrum</taxon>
    </lineage>
</organism>
<feature type="non-terminal residue" evidence="3">
    <location>
        <position position="1"/>
    </location>
</feature>
<comment type="caution">
    <text evidence="3">The sequence shown here is derived from an EMBL/GenBank/DDBJ whole genome shotgun (WGS) entry which is preliminary data.</text>
</comment>
<feature type="compositionally biased region" description="Basic and acidic residues" evidence="2">
    <location>
        <begin position="23"/>
        <end position="70"/>
    </location>
</feature>
<name>A0ABN9PSX5_9DINO</name>
<keyword evidence="4" id="KW-1185">Reference proteome</keyword>
<evidence type="ECO:0000313" key="3">
    <source>
        <dbReference type="EMBL" id="CAK0795499.1"/>
    </source>
</evidence>
<evidence type="ECO:0000313" key="4">
    <source>
        <dbReference type="Proteomes" id="UP001189429"/>
    </source>
</evidence>
<proteinExistence type="predicted"/>
<dbReference type="EMBL" id="CAUYUJ010001350">
    <property type="protein sequence ID" value="CAK0795499.1"/>
    <property type="molecule type" value="Genomic_DNA"/>
</dbReference>
<evidence type="ECO:0000256" key="2">
    <source>
        <dbReference type="SAM" id="MobiDB-lite"/>
    </source>
</evidence>
<feature type="region of interest" description="Disordered" evidence="2">
    <location>
        <begin position="229"/>
        <end position="287"/>
    </location>
</feature>
<gene>
    <name evidence="3" type="ORF">PCOR1329_LOCUS5161</name>
</gene>
<dbReference type="Proteomes" id="UP001189429">
    <property type="component" value="Unassembled WGS sequence"/>
</dbReference>
<accession>A0ABN9PSX5</accession>
<feature type="coiled-coil region" evidence="1">
    <location>
        <begin position="174"/>
        <end position="201"/>
    </location>
</feature>
<reference evidence="3" key="1">
    <citation type="submission" date="2023-10" db="EMBL/GenBank/DDBJ databases">
        <authorList>
            <person name="Chen Y."/>
            <person name="Shah S."/>
            <person name="Dougan E. K."/>
            <person name="Thang M."/>
            <person name="Chan C."/>
        </authorList>
    </citation>
    <scope>NUCLEOTIDE SEQUENCE [LARGE SCALE GENOMIC DNA]</scope>
</reference>
<protein>
    <submittedName>
        <fullName evidence="3">Uncharacterized protein</fullName>
    </submittedName>
</protein>
<evidence type="ECO:0000256" key="1">
    <source>
        <dbReference type="SAM" id="Coils"/>
    </source>
</evidence>